<reference evidence="1 2" key="2">
    <citation type="journal article" date="2022" name="Mol. Ecol. Resour.">
        <title>The genomes of chicory, endive, great burdock and yacon provide insights into Asteraceae paleo-polyploidization history and plant inulin production.</title>
        <authorList>
            <person name="Fan W."/>
            <person name="Wang S."/>
            <person name="Wang H."/>
            <person name="Wang A."/>
            <person name="Jiang F."/>
            <person name="Liu H."/>
            <person name="Zhao H."/>
            <person name="Xu D."/>
            <person name="Zhang Y."/>
        </authorList>
    </citation>
    <scope>NUCLEOTIDE SEQUENCE [LARGE SCALE GENOMIC DNA]</scope>
    <source>
        <strain evidence="2">cv. Niubang</strain>
    </source>
</reference>
<protein>
    <submittedName>
        <fullName evidence="1">Uncharacterized protein</fullName>
    </submittedName>
</protein>
<gene>
    <name evidence="1" type="ORF">L6452_06304</name>
</gene>
<organism evidence="1 2">
    <name type="scientific">Arctium lappa</name>
    <name type="common">Greater burdock</name>
    <name type="synonym">Lappa major</name>
    <dbReference type="NCBI Taxonomy" id="4217"/>
    <lineage>
        <taxon>Eukaryota</taxon>
        <taxon>Viridiplantae</taxon>
        <taxon>Streptophyta</taxon>
        <taxon>Embryophyta</taxon>
        <taxon>Tracheophyta</taxon>
        <taxon>Spermatophyta</taxon>
        <taxon>Magnoliopsida</taxon>
        <taxon>eudicotyledons</taxon>
        <taxon>Gunneridae</taxon>
        <taxon>Pentapetalae</taxon>
        <taxon>asterids</taxon>
        <taxon>campanulids</taxon>
        <taxon>Asterales</taxon>
        <taxon>Asteraceae</taxon>
        <taxon>Carduoideae</taxon>
        <taxon>Cardueae</taxon>
        <taxon>Arctiinae</taxon>
        <taxon>Arctium</taxon>
    </lineage>
</organism>
<proteinExistence type="predicted"/>
<dbReference type="EMBL" id="CM042048">
    <property type="protein sequence ID" value="KAI3758733.1"/>
    <property type="molecule type" value="Genomic_DNA"/>
</dbReference>
<keyword evidence="2" id="KW-1185">Reference proteome</keyword>
<comment type="caution">
    <text evidence="1">The sequence shown here is derived from an EMBL/GenBank/DDBJ whole genome shotgun (WGS) entry which is preliminary data.</text>
</comment>
<reference evidence="2" key="1">
    <citation type="journal article" date="2022" name="Mol. Ecol. Resour.">
        <title>The genomes of chicory, endive, great burdock and yacon provide insights into Asteraceae palaeo-polyploidization history and plant inulin production.</title>
        <authorList>
            <person name="Fan W."/>
            <person name="Wang S."/>
            <person name="Wang H."/>
            <person name="Wang A."/>
            <person name="Jiang F."/>
            <person name="Liu H."/>
            <person name="Zhao H."/>
            <person name="Xu D."/>
            <person name="Zhang Y."/>
        </authorList>
    </citation>
    <scope>NUCLEOTIDE SEQUENCE [LARGE SCALE GENOMIC DNA]</scope>
    <source>
        <strain evidence="2">cv. Niubang</strain>
    </source>
</reference>
<name>A0ACB9EJH3_ARCLA</name>
<evidence type="ECO:0000313" key="2">
    <source>
        <dbReference type="Proteomes" id="UP001055879"/>
    </source>
</evidence>
<dbReference type="Proteomes" id="UP001055879">
    <property type="component" value="Linkage Group LG02"/>
</dbReference>
<sequence length="377" mass="42728">MSTGRTGRAPSFRKKARVVRMDQGIESTYGWEGYAPSVVMAGKDMPLPLFPLADVTQMDVKSTFLNRILHEEVYVAQPEGFVDPKNPDHVYVIDKALYGLKQAPRDCSVMKTPMATDTLLDADLYGKSVDQKVYHSMIGSLLYLTASRPDIMFATCFCVRYQANPKESHLVAVKRILRYLKGSTELGLWYPKGSSFDLTSYTDADHAGCKLDRKSTSGSCQFLGDKLVSWTSKKQNCVSTSTAEAEYVVAASCCSQVLLMKNQLKDFKYTYQRVPIYCDSKSVIAITTNPVQHSKTKHIDVRYHFIKDHVEKGDIEMHFVTTDYQFDDLFTKPLDEKRFTFLVSKLVAHNLSDLHLENADIEKEGKLPHLRPFLMHD</sequence>
<accession>A0ACB9EJH3</accession>
<evidence type="ECO:0000313" key="1">
    <source>
        <dbReference type="EMBL" id="KAI3758733.1"/>
    </source>
</evidence>